<gene>
    <name evidence="2" type="ORF">A3F27_01280</name>
</gene>
<dbReference type="Gene3D" id="3.40.50.150">
    <property type="entry name" value="Vaccinia Virus protein VP39"/>
    <property type="match status" value="1"/>
</dbReference>
<accession>A0A1F6E671</accession>
<sequence length="220" mass="25280">MIGKIDPNPRTIDYWARILSDPTPAFRLLFEEERDYIQKNVDHDDRVLDMCCGDGRNMESLRTITENIYGLDNDTRALKSAMKKGLGDKLFQRDALHTQFTDNSFDYVIMLDSLINFKDKKVDALKEMARIAKETGKIIISVYSEDAFENRKEMYEKIGAQVSTRGTTFIFDGKIESEQFTQEEISEMAESAGLELLECKKIGNLAYLVKLAKKKLVIEH</sequence>
<proteinExistence type="predicted"/>
<reference evidence="2 3" key="1">
    <citation type="journal article" date="2016" name="Nat. Commun.">
        <title>Thousands of microbial genomes shed light on interconnected biogeochemical processes in an aquifer system.</title>
        <authorList>
            <person name="Anantharaman K."/>
            <person name="Brown C.T."/>
            <person name="Hug L.A."/>
            <person name="Sharon I."/>
            <person name="Castelle C.J."/>
            <person name="Probst A.J."/>
            <person name="Thomas B.C."/>
            <person name="Singh A."/>
            <person name="Wilkins M.J."/>
            <person name="Karaoz U."/>
            <person name="Brodie E.L."/>
            <person name="Williams K.H."/>
            <person name="Hubbard S.S."/>
            <person name="Banfield J.F."/>
        </authorList>
    </citation>
    <scope>NUCLEOTIDE SEQUENCE [LARGE SCALE GENOMIC DNA]</scope>
</reference>
<dbReference type="Pfam" id="PF08241">
    <property type="entry name" value="Methyltransf_11"/>
    <property type="match status" value="1"/>
</dbReference>
<dbReference type="InterPro" id="IPR013216">
    <property type="entry name" value="Methyltransf_11"/>
</dbReference>
<organism evidence="2 3">
    <name type="scientific">Candidatus Kaiserbacteria bacterium RIFCSPHIGHO2_12_FULL_53_13</name>
    <dbReference type="NCBI Taxonomy" id="1798502"/>
    <lineage>
        <taxon>Bacteria</taxon>
        <taxon>Candidatus Kaiseribacteriota</taxon>
    </lineage>
</organism>
<protein>
    <recommendedName>
        <fullName evidence="1">Methyltransferase type 11 domain-containing protein</fullName>
    </recommendedName>
</protein>
<dbReference type="PANTHER" id="PTHR43861:SF1">
    <property type="entry name" value="TRANS-ACONITATE 2-METHYLTRANSFERASE"/>
    <property type="match status" value="1"/>
</dbReference>
<dbReference type="GO" id="GO:0008757">
    <property type="term" value="F:S-adenosylmethionine-dependent methyltransferase activity"/>
    <property type="evidence" value="ECO:0007669"/>
    <property type="project" value="InterPro"/>
</dbReference>
<comment type="caution">
    <text evidence="2">The sequence shown here is derived from an EMBL/GenBank/DDBJ whole genome shotgun (WGS) entry which is preliminary data.</text>
</comment>
<feature type="domain" description="Methyltransferase type 11" evidence="1">
    <location>
        <begin position="48"/>
        <end position="140"/>
    </location>
</feature>
<dbReference type="SUPFAM" id="SSF53335">
    <property type="entry name" value="S-adenosyl-L-methionine-dependent methyltransferases"/>
    <property type="match status" value="1"/>
</dbReference>
<dbReference type="EMBL" id="MFLP01000036">
    <property type="protein sequence ID" value="OGG69204.1"/>
    <property type="molecule type" value="Genomic_DNA"/>
</dbReference>
<dbReference type="CDD" id="cd02440">
    <property type="entry name" value="AdoMet_MTases"/>
    <property type="match status" value="1"/>
</dbReference>
<evidence type="ECO:0000313" key="2">
    <source>
        <dbReference type="EMBL" id="OGG69204.1"/>
    </source>
</evidence>
<dbReference type="PANTHER" id="PTHR43861">
    <property type="entry name" value="TRANS-ACONITATE 2-METHYLTRANSFERASE-RELATED"/>
    <property type="match status" value="1"/>
</dbReference>
<dbReference type="InterPro" id="IPR029063">
    <property type="entry name" value="SAM-dependent_MTases_sf"/>
</dbReference>
<name>A0A1F6E671_9BACT</name>
<evidence type="ECO:0000259" key="1">
    <source>
        <dbReference type="Pfam" id="PF08241"/>
    </source>
</evidence>
<dbReference type="AlphaFoldDB" id="A0A1F6E671"/>
<dbReference type="Proteomes" id="UP000176689">
    <property type="component" value="Unassembled WGS sequence"/>
</dbReference>
<evidence type="ECO:0000313" key="3">
    <source>
        <dbReference type="Proteomes" id="UP000176689"/>
    </source>
</evidence>